<dbReference type="PANTHER" id="PTHR42732:SF1">
    <property type="entry name" value="BETA-MANNOSIDASE"/>
    <property type="match status" value="1"/>
</dbReference>
<keyword evidence="2" id="KW-0378">Hydrolase</keyword>
<dbReference type="Proteomes" id="UP001597544">
    <property type="component" value="Unassembled WGS sequence"/>
</dbReference>
<gene>
    <name evidence="2" type="ORF">ACFSRY_15880</name>
</gene>
<dbReference type="PROSITE" id="PS51257">
    <property type="entry name" value="PROKAR_LIPOPROTEIN"/>
    <property type="match status" value="1"/>
</dbReference>
<comment type="caution">
    <text evidence="2">The sequence shown here is derived from an EMBL/GenBank/DDBJ whole genome shotgun (WGS) entry which is preliminary data.</text>
</comment>
<accession>A0ABW5IPJ6</accession>
<evidence type="ECO:0000313" key="3">
    <source>
        <dbReference type="Proteomes" id="UP001597544"/>
    </source>
</evidence>
<dbReference type="Pfam" id="PF02836">
    <property type="entry name" value="Glyco_hydro_2_C"/>
    <property type="match status" value="1"/>
</dbReference>
<dbReference type="PANTHER" id="PTHR42732">
    <property type="entry name" value="BETA-GALACTOSIDASE"/>
    <property type="match status" value="1"/>
</dbReference>
<dbReference type="InterPro" id="IPR051913">
    <property type="entry name" value="GH2_Domain-Containing"/>
</dbReference>
<reference evidence="3" key="1">
    <citation type="journal article" date="2019" name="Int. J. Syst. Evol. Microbiol.">
        <title>The Global Catalogue of Microorganisms (GCM) 10K type strain sequencing project: providing services to taxonomists for standard genome sequencing and annotation.</title>
        <authorList>
            <consortium name="The Broad Institute Genomics Platform"/>
            <consortium name="The Broad Institute Genome Sequencing Center for Infectious Disease"/>
            <person name="Wu L."/>
            <person name="Ma J."/>
        </authorList>
    </citation>
    <scope>NUCLEOTIDE SEQUENCE [LARGE SCALE GENOMIC DNA]</scope>
    <source>
        <strain evidence="3">KCTC 42498</strain>
    </source>
</reference>
<organism evidence="2 3">
    <name type="scientific">Pontibacter locisalis</name>
    <dbReference type="NCBI Taxonomy" id="1719035"/>
    <lineage>
        <taxon>Bacteria</taxon>
        <taxon>Pseudomonadati</taxon>
        <taxon>Bacteroidota</taxon>
        <taxon>Cytophagia</taxon>
        <taxon>Cytophagales</taxon>
        <taxon>Hymenobacteraceae</taxon>
        <taxon>Pontibacter</taxon>
    </lineage>
</organism>
<dbReference type="GO" id="GO:0016787">
    <property type="term" value="F:hydrolase activity"/>
    <property type="evidence" value="ECO:0007669"/>
    <property type="project" value="UniProtKB-KW"/>
</dbReference>
<protein>
    <submittedName>
        <fullName evidence="2">Glycoside hydrolase family 2 TIM barrel-domain containing protein</fullName>
    </submittedName>
</protein>
<dbReference type="Gene3D" id="3.20.20.80">
    <property type="entry name" value="Glycosidases"/>
    <property type="match status" value="1"/>
</dbReference>
<name>A0ABW5IPJ6_9BACT</name>
<dbReference type="EMBL" id="JBHULU010000021">
    <property type="protein sequence ID" value="MFD2515353.1"/>
    <property type="molecule type" value="Genomic_DNA"/>
</dbReference>
<dbReference type="SUPFAM" id="SSF51445">
    <property type="entry name" value="(Trans)glycosidases"/>
    <property type="match status" value="1"/>
</dbReference>
<dbReference type="InterPro" id="IPR017853">
    <property type="entry name" value="GH"/>
</dbReference>
<proteinExistence type="predicted"/>
<sequence length="445" mass="51456">MIELKLPLRIFSYLLFLVIAVSGSGCSPKTPDQDKYVSKSRTVEVVKEGDRFVLYRNGEPYFIKGAAGYDYYDRVAKYGGNSIRVWHTDDAQRILDEAHKNGLTVTLGLWMAREREGFNYYDKEMVAQQREELKQVVLKYKDHPALLMWGIGNELYAEGSNIKVWNAVNGVAEMIHEVDPNHPTTTTIMNVPFKVVNLIAERCPALDVLSINSFGSLHNLSEELAKTDWKGPYLVSEFGARGYWESYYTWWMAPIEQTSSEKAEFARQRYQESILNNKERCLGSYVFMWGNKQETTSTWFSMINEKGEETELVHVMEELWSGKKPENNSPYIAYLKLDDRFAYDHIYLKPEQSYQSAVFAFDPDQDSLHLEWELLPETEHHDGNAEEQVKPEPLKGLVKSTEKNKVYFQTPKREGAYRLFVYVRDGNNNLATANVPFFVTHNPLH</sequence>
<evidence type="ECO:0000313" key="2">
    <source>
        <dbReference type="EMBL" id="MFD2515353.1"/>
    </source>
</evidence>
<dbReference type="RefSeq" id="WP_377509907.1">
    <property type="nucleotide sequence ID" value="NZ_JBHULU010000021.1"/>
</dbReference>
<keyword evidence="3" id="KW-1185">Reference proteome</keyword>
<evidence type="ECO:0000259" key="1">
    <source>
        <dbReference type="Pfam" id="PF02836"/>
    </source>
</evidence>
<feature type="domain" description="Glycoside hydrolase family 2 catalytic" evidence="1">
    <location>
        <begin position="83"/>
        <end position="240"/>
    </location>
</feature>
<dbReference type="InterPro" id="IPR006103">
    <property type="entry name" value="Glyco_hydro_2_cat"/>
</dbReference>